<evidence type="ECO:0000256" key="3">
    <source>
        <dbReference type="ARBA" id="ARBA00022630"/>
    </source>
</evidence>
<dbReference type="SUPFAM" id="SSF51905">
    <property type="entry name" value="FAD/NAD(P)-binding domain"/>
    <property type="match status" value="2"/>
</dbReference>
<sequence length="518" mass="58306">MGKQVAIIGAGISGLLACKYTLSKGYQPIVFESSSSIGGVWTKTVESTKLQTPKAAFQFSDFPWPSSVTEDFPNQHQVLDYIQSYARHFDLLKHIKFNSKVCGLEYEGPAEDEMQSWSLWGGTGEPFSSKGKWKVTVQDQQSSSSEIHLVNFVVLCIGRFSDVPNIPEFPPNKGSEKFHGEVIHSMEYASKDYESAAKFVKGKQVTVVGFQKSALDIAMECSNANGVENPCTVLYKTEHWNVPDYLPWGVPLSYLYLNRFSELLVHKPGEGLLLSLLAIILSPLRWAFSKFVESYIDKKLGLSKYGMVPKHSFLQQISSCLVSTVPEKFYDRVGEGSIVLKKSPKSFSFCQEGILVEGENSPVKTDLVILATGFRGDKKLKDIFVSPTFQDYIAGSPESTLPLYRECIHGRIPQLAVIGFSESVSNLFTSEMRCRWLAELLGGTFKLPSIEEMEKDVNQWDEYAKRYSGKYYRRSCIGALHIWYNDQLCKDMGWNPKRKKGIFAELFEPYGPTDYVCS</sequence>
<dbReference type="EMBL" id="JBEDUW010000002">
    <property type="protein sequence ID" value="KAK9944351.1"/>
    <property type="molecule type" value="Genomic_DNA"/>
</dbReference>
<dbReference type="EC" id="1.-.-.-" evidence="7"/>
<dbReference type="GO" id="GO:0050661">
    <property type="term" value="F:NADP binding"/>
    <property type="evidence" value="ECO:0007669"/>
    <property type="project" value="InterPro"/>
</dbReference>
<reference evidence="8 9" key="1">
    <citation type="journal article" date="2023" name="G3 (Bethesda)">
        <title>A chromosome-length genome assembly and annotation of blackberry (Rubus argutus, cv. 'Hillquist').</title>
        <authorList>
            <person name="Bruna T."/>
            <person name="Aryal R."/>
            <person name="Dudchenko O."/>
            <person name="Sargent D.J."/>
            <person name="Mead D."/>
            <person name="Buti M."/>
            <person name="Cavallini A."/>
            <person name="Hytonen T."/>
            <person name="Andres J."/>
            <person name="Pham M."/>
            <person name="Weisz D."/>
            <person name="Mascagni F."/>
            <person name="Usai G."/>
            <person name="Natali L."/>
            <person name="Bassil N."/>
            <person name="Fernandez G.E."/>
            <person name="Lomsadze A."/>
            <person name="Armour M."/>
            <person name="Olukolu B."/>
            <person name="Poorten T."/>
            <person name="Britton C."/>
            <person name="Davik J."/>
            <person name="Ashrafi H."/>
            <person name="Aiden E.L."/>
            <person name="Borodovsky M."/>
            <person name="Worthington M."/>
        </authorList>
    </citation>
    <scope>NUCLEOTIDE SEQUENCE [LARGE SCALE GENOMIC DNA]</scope>
    <source>
        <strain evidence="8">PI 553951</strain>
    </source>
</reference>
<organism evidence="8 9">
    <name type="scientific">Rubus argutus</name>
    <name type="common">Southern blackberry</name>
    <dbReference type="NCBI Taxonomy" id="59490"/>
    <lineage>
        <taxon>Eukaryota</taxon>
        <taxon>Viridiplantae</taxon>
        <taxon>Streptophyta</taxon>
        <taxon>Embryophyta</taxon>
        <taxon>Tracheophyta</taxon>
        <taxon>Spermatophyta</taxon>
        <taxon>Magnoliopsida</taxon>
        <taxon>eudicotyledons</taxon>
        <taxon>Gunneridae</taxon>
        <taxon>Pentapetalae</taxon>
        <taxon>rosids</taxon>
        <taxon>fabids</taxon>
        <taxon>Rosales</taxon>
        <taxon>Rosaceae</taxon>
        <taxon>Rosoideae</taxon>
        <taxon>Rosoideae incertae sedis</taxon>
        <taxon>Rubus</taxon>
    </lineage>
</organism>
<comment type="cofactor">
    <cofactor evidence="1 7">
        <name>FAD</name>
        <dbReference type="ChEBI" id="CHEBI:57692"/>
    </cofactor>
</comment>
<dbReference type="FunFam" id="3.50.50.60:FF:000167">
    <property type="entry name" value="Flavin-containing monooxygenase"/>
    <property type="match status" value="1"/>
</dbReference>
<dbReference type="InterPro" id="IPR020946">
    <property type="entry name" value="Flavin_mOase-like"/>
</dbReference>
<evidence type="ECO:0000256" key="1">
    <source>
        <dbReference type="ARBA" id="ARBA00001974"/>
    </source>
</evidence>
<evidence type="ECO:0000256" key="4">
    <source>
        <dbReference type="ARBA" id="ARBA00022827"/>
    </source>
</evidence>
<keyword evidence="9" id="KW-1185">Reference proteome</keyword>
<keyword evidence="3 7" id="KW-0285">Flavoprotein</keyword>
<gene>
    <name evidence="8" type="ORF">M0R45_009924</name>
</gene>
<evidence type="ECO:0000256" key="7">
    <source>
        <dbReference type="RuleBase" id="RU361177"/>
    </source>
</evidence>
<dbReference type="InterPro" id="IPR050346">
    <property type="entry name" value="FMO-like"/>
</dbReference>
<dbReference type="Gene3D" id="3.50.50.60">
    <property type="entry name" value="FAD/NAD(P)-binding domain"/>
    <property type="match status" value="2"/>
</dbReference>
<protein>
    <recommendedName>
        <fullName evidence="7">Flavin-containing monooxygenase</fullName>
        <ecNumber evidence="7">1.-.-.-</ecNumber>
    </recommendedName>
</protein>
<comment type="caution">
    <text evidence="8">The sequence shown here is derived from an EMBL/GenBank/DDBJ whole genome shotgun (WGS) entry which is preliminary data.</text>
</comment>
<dbReference type="Pfam" id="PF00743">
    <property type="entry name" value="FMO-like"/>
    <property type="match status" value="1"/>
</dbReference>
<name>A0AAW1Y7V0_RUBAR</name>
<evidence type="ECO:0000256" key="6">
    <source>
        <dbReference type="ARBA" id="ARBA00023002"/>
    </source>
</evidence>
<proteinExistence type="inferred from homology"/>
<keyword evidence="5" id="KW-0521">NADP</keyword>
<evidence type="ECO:0000313" key="9">
    <source>
        <dbReference type="Proteomes" id="UP001457282"/>
    </source>
</evidence>
<evidence type="ECO:0000256" key="2">
    <source>
        <dbReference type="ARBA" id="ARBA00009183"/>
    </source>
</evidence>
<evidence type="ECO:0000256" key="5">
    <source>
        <dbReference type="ARBA" id="ARBA00022857"/>
    </source>
</evidence>
<dbReference type="AlphaFoldDB" id="A0AAW1Y7V0"/>
<dbReference type="InterPro" id="IPR000960">
    <property type="entry name" value="Flavin_mOase"/>
</dbReference>
<dbReference type="Proteomes" id="UP001457282">
    <property type="component" value="Unassembled WGS sequence"/>
</dbReference>
<accession>A0AAW1Y7V0</accession>
<dbReference type="PROSITE" id="PS51257">
    <property type="entry name" value="PROKAR_LIPOPROTEIN"/>
    <property type="match status" value="1"/>
</dbReference>
<evidence type="ECO:0000313" key="8">
    <source>
        <dbReference type="EMBL" id="KAK9944351.1"/>
    </source>
</evidence>
<dbReference type="PANTHER" id="PTHR23023">
    <property type="entry name" value="DIMETHYLANILINE MONOOXYGENASE"/>
    <property type="match status" value="1"/>
</dbReference>
<keyword evidence="7" id="KW-0503">Monooxygenase</keyword>
<dbReference type="GO" id="GO:0004499">
    <property type="term" value="F:N,N-dimethylaniline monooxygenase activity"/>
    <property type="evidence" value="ECO:0007669"/>
    <property type="project" value="InterPro"/>
</dbReference>
<dbReference type="FunFam" id="3.50.50.60:FF:000169">
    <property type="entry name" value="Flavin-containing monooxygenase"/>
    <property type="match status" value="1"/>
</dbReference>
<keyword evidence="4 7" id="KW-0274">FAD</keyword>
<comment type="similarity">
    <text evidence="2 7">Belongs to the FMO family.</text>
</comment>
<keyword evidence="6 7" id="KW-0560">Oxidoreductase</keyword>
<dbReference type="PIRSF" id="PIRSF000332">
    <property type="entry name" value="FMO"/>
    <property type="match status" value="1"/>
</dbReference>
<dbReference type="GO" id="GO:0050660">
    <property type="term" value="F:flavin adenine dinucleotide binding"/>
    <property type="evidence" value="ECO:0007669"/>
    <property type="project" value="InterPro"/>
</dbReference>
<dbReference type="InterPro" id="IPR036188">
    <property type="entry name" value="FAD/NAD-bd_sf"/>
</dbReference>